<feature type="domain" description="GIY-YIG catalytic" evidence="1">
    <location>
        <begin position="37"/>
        <end position="189"/>
    </location>
</feature>
<name>A0A3N1HAF1_9PSEU</name>
<dbReference type="AlphaFoldDB" id="A0A3N1HAF1"/>
<evidence type="ECO:0000313" key="3">
    <source>
        <dbReference type="Proteomes" id="UP000268727"/>
    </source>
</evidence>
<dbReference type="Pfam" id="PF20815">
    <property type="entry name" value="GIY_YIG_2"/>
    <property type="match status" value="1"/>
</dbReference>
<organism evidence="2 3">
    <name type="scientific">Saccharothrix texasensis</name>
    <dbReference type="NCBI Taxonomy" id="103734"/>
    <lineage>
        <taxon>Bacteria</taxon>
        <taxon>Bacillati</taxon>
        <taxon>Actinomycetota</taxon>
        <taxon>Actinomycetes</taxon>
        <taxon>Pseudonocardiales</taxon>
        <taxon>Pseudonocardiaceae</taxon>
        <taxon>Saccharothrix</taxon>
    </lineage>
</organism>
<evidence type="ECO:0000313" key="2">
    <source>
        <dbReference type="EMBL" id="ROP39475.1"/>
    </source>
</evidence>
<gene>
    <name evidence="2" type="ORF">EDD40_4863</name>
</gene>
<dbReference type="RefSeq" id="WP_123744946.1">
    <property type="nucleotide sequence ID" value="NZ_RJKM01000001.1"/>
</dbReference>
<sequence>MGSALHVERAEGLLDPARTYSRDEVLVRDPPIPKRAGVYAWYFDEVPPGVLTGGCRVTGAGTLLYVGIAPKAPPANGKPASRQSLRTRVRYHYSGNAEGSTLRLTLGCHLSEQLGIRLRRVGSGTRLTFTPAGEAKLSEWMGAHARVAFVADDEPWKLEHSLITGEVLPLNLEHNAHNPYYPTLKALRAQHKAAARGLPIAS</sequence>
<dbReference type="OrthoDB" id="7593365at2"/>
<keyword evidence="3" id="KW-1185">Reference proteome</keyword>
<evidence type="ECO:0000259" key="1">
    <source>
        <dbReference type="Pfam" id="PF20815"/>
    </source>
</evidence>
<dbReference type="InterPro" id="IPR049311">
    <property type="entry name" value="GIY_YIG_cat"/>
</dbReference>
<reference evidence="2 3" key="1">
    <citation type="submission" date="2018-11" db="EMBL/GenBank/DDBJ databases">
        <title>Sequencing the genomes of 1000 actinobacteria strains.</title>
        <authorList>
            <person name="Klenk H.-P."/>
        </authorList>
    </citation>
    <scope>NUCLEOTIDE SEQUENCE [LARGE SCALE GENOMIC DNA]</scope>
    <source>
        <strain evidence="2 3">DSM 44231</strain>
    </source>
</reference>
<accession>A0A3N1HAF1</accession>
<comment type="caution">
    <text evidence="2">The sequence shown here is derived from an EMBL/GenBank/DDBJ whole genome shotgun (WGS) entry which is preliminary data.</text>
</comment>
<dbReference type="EMBL" id="RJKM01000001">
    <property type="protein sequence ID" value="ROP39475.1"/>
    <property type="molecule type" value="Genomic_DNA"/>
</dbReference>
<dbReference type="Proteomes" id="UP000268727">
    <property type="component" value="Unassembled WGS sequence"/>
</dbReference>
<proteinExistence type="predicted"/>
<protein>
    <recommendedName>
        <fullName evidence="1">GIY-YIG catalytic domain-containing protein</fullName>
    </recommendedName>
</protein>